<organism evidence="1">
    <name type="scientific">Saccharomyces cerevisiae</name>
    <name type="common">Baker's yeast</name>
    <dbReference type="NCBI Taxonomy" id="4932"/>
    <lineage>
        <taxon>Eukaryota</taxon>
        <taxon>Fungi</taxon>
        <taxon>Dikarya</taxon>
        <taxon>Ascomycota</taxon>
        <taxon>Saccharomycotina</taxon>
        <taxon>Saccharomycetes</taxon>
        <taxon>Saccharomycetales</taxon>
        <taxon>Saccharomycetaceae</taxon>
        <taxon>Saccharomyces</taxon>
    </lineage>
</organism>
<dbReference type="AlphaFoldDB" id="E9PA49"/>
<sequence length="131" mass="13889">MTLAVLSMFNVFNNKLLAPPSSKSTKAFLNNGSIINSWSSSFILIVSNSTNVVSKTLLYTLRLVLFTSGSLDIGIPVKGSISIFASSLSPPSPSPFPPLLSSPLDAPFVFLCANPLNNLPVSVVTESTLEE</sequence>
<evidence type="ECO:0000313" key="1">
    <source>
        <dbReference type="EMBL" id="CAA56004.1"/>
    </source>
</evidence>
<dbReference type="EMBL" id="X79489">
    <property type="protein sequence ID" value="CAA56004.1"/>
    <property type="molecule type" value="Genomic_DNA"/>
</dbReference>
<proteinExistence type="predicted"/>
<gene>
    <name evidence="1" type="primary">YBL0831</name>
</gene>
<accession>E9PA49</accession>
<name>E9PA49_YEASX</name>
<reference evidence="1" key="1">
    <citation type="journal article" date="1995" name="Yeast">
        <title>Sequence analysis of a 78.6 kb segment of the left end of Saccharomyces cerevisiae chromosome II.</title>
        <authorList>
            <person name="Obermaier B."/>
            <person name="Gassenhuber J."/>
            <person name="Piravandi E."/>
            <person name="Domdey H."/>
        </authorList>
    </citation>
    <scope>NUCLEOTIDE SEQUENCE</scope>
    <source>
        <strain evidence="1">S 288c</strain>
    </source>
</reference>
<protein>
    <submittedName>
        <fullName evidence="1">F-131 protein</fullName>
    </submittedName>
</protein>